<dbReference type="Proteomes" id="UP000317039">
    <property type="component" value="Chromosome"/>
</dbReference>
<reference evidence="2 3" key="1">
    <citation type="submission" date="2019-07" db="EMBL/GenBank/DDBJ databases">
        <title>Complete Genome Sequence and Methylome Analysis of Nocardia otitidis-caviarum NEB252.</title>
        <authorList>
            <person name="Fomenkov A."/>
            <person name="Anton B.P."/>
            <person name="Vincze T."/>
            <person name="Roberts R.J."/>
        </authorList>
    </citation>
    <scope>NUCLEOTIDE SEQUENCE [LARGE SCALE GENOMIC DNA]</scope>
    <source>
        <strain evidence="2 3">NEB252</strain>
    </source>
</reference>
<evidence type="ECO:0000256" key="1">
    <source>
        <dbReference type="SAM" id="SignalP"/>
    </source>
</evidence>
<dbReference type="OrthoDB" id="4571765at2"/>
<proteinExistence type="predicted"/>
<organism evidence="2 3">
    <name type="scientific">Nocardia otitidiscaviarum</name>
    <dbReference type="NCBI Taxonomy" id="1823"/>
    <lineage>
        <taxon>Bacteria</taxon>
        <taxon>Bacillati</taxon>
        <taxon>Actinomycetota</taxon>
        <taxon>Actinomycetes</taxon>
        <taxon>Mycobacteriales</taxon>
        <taxon>Nocardiaceae</taxon>
        <taxon>Nocardia</taxon>
    </lineage>
</organism>
<gene>
    <name evidence="2" type="ORF">FOH10_34050</name>
</gene>
<keyword evidence="1" id="KW-0732">Signal</keyword>
<protein>
    <submittedName>
        <fullName evidence="2">Uncharacterized protein</fullName>
    </submittedName>
</protein>
<evidence type="ECO:0000313" key="2">
    <source>
        <dbReference type="EMBL" id="QDP82998.1"/>
    </source>
</evidence>
<dbReference type="KEGG" id="nod:FOH10_34050"/>
<name>A0A516NVT2_9NOCA</name>
<evidence type="ECO:0000313" key="3">
    <source>
        <dbReference type="Proteomes" id="UP000317039"/>
    </source>
</evidence>
<dbReference type="EMBL" id="CP041695">
    <property type="protein sequence ID" value="QDP82998.1"/>
    <property type="molecule type" value="Genomic_DNA"/>
</dbReference>
<feature type="chain" id="PRO_5039282330" evidence="1">
    <location>
        <begin position="27"/>
        <end position="71"/>
    </location>
</feature>
<dbReference type="GeneID" id="80337376"/>
<sequence>MSLTAKRIAIALATTAAALTSTAGIAAADHGDRNDRGYHYYCDRDSRGYDRDYCWKHYGEWGHDHKHNGGY</sequence>
<feature type="signal peptide" evidence="1">
    <location>
        <begin position="1"/>
        <end position="26"/>
    </location>
</feature>
<dbReference type="RefSeq" id="WP_029926201.1">
    <property type="nucleotide sequence ID" value="NZ_CP041695.1"/>
</dbReference>
<dbReference type="AlphaFoldDB" id="A0A516NVT2"/>
<accession>A0A516NVT2</accession>